<name>A0A0R3N401_9BRAD</name>
<dbReference type="Gene3D" id="3.40.710.10">
    <property type="entry name" value="DD-peptidase/beta-lactamase superfamily"/>
    <property type="match status" value="1"/>
</dbReference>
<feature type="domain" description="Beta-lactamase-related" evidence="2">
    <location>
        <begin position="70"/>
        <end position="334"/>
    </location>
</feature>
<dbReference type="OrthoDB" id="9814204at2"/>
<dbReference type="AlphaFoldDB" id="A0A0R3N401"/>
<dbReference type="PANTHER" id="PTHR43283:SF7">
    <property type="entry name" value="BETA-LACTAMASE-RELATED DOMAIN-CONTAINING PROTEIN"/>
    <property type="match status" value="1"/>
</dbReference>
<proteinExistence type="predicted"/>
<dbReference type="Pfam" id="PF00144">
    <property type="entry name" value="Beta-lactamase"/>
    <property type="match status" value="1"/>
</dbReference>
<sequence length="519" mass="57270">MMRLRHATAVVFFAGLQCFITSGSIAGTADNQVQEAAWPTKAWPVSTPEEQGMQSGTLARLVETVGGYKQDSLLIVRHGKVVLDAYYAPYQPDITHDLRSVTKSVVSTLTAIEIKQGLLDSVDHPIMDLFADKRIPNVDEAKKAITVQHLLDMTSGIEWQEKSYTPDETLMRMYQAPDRTAFVLSQPMSDSPGAKFYYNSGNPYVLSALINRKTGQNALDFAKKELFGPLGVTSARWGRPDAQGVIDGEAGLSLSPHDMARFGYLYLRNGMWEGKQIIPSSWVDQAREGKVKATFGFHYANLWWSLPEKGAYMARGRHSQLILVLPKLDIVAVMTGILRDDQFYPTIRLIDDIAGAVKSDQPLPPDAVAQSLLAASVREAAIERPSPLGKTPELAKQISGKTYQVGSNTLRVNTFALNLVGPDPFWEITTYAGAVDQPAGHFSGLLGLDGIFRRSPPVNYGINASKGRWLDERTFALERRILGRSETQLWILAFDGNKVEIAFENTDGTKATLYGEVKE</sequence>
<protein>
    <recommendedName>
        <fullName evidence="2">Beta-lactamase-related domain-containing protein</fullName>
    </recommendedName>
</protein>
<dbReference type="SUPFAM" id="SSF56601">
    <property type="entry name" value="beta-lactamase/transpeptidase-like"/>
    <property type="match status" value="1"/>
</dbReference>
<evidence type="ECO:0000256" key="1">
    <source>
        <dbReference type="SAM" id="SignalP"/>
    </source>
</evidence>
<dbReference type="InterPro" id="IPR050789">
    <property type="entry name" value="Diverse_Enzym_Activities"/>
</dbReference>
<dbReference type="Proteomes" id="UP000051660">
    <property type="component" value="Unassembled WGS sequence"/>
</dbReference>
<evidence type="ECO:0000313" key="4">
    <source>
        <dbReference type="Proteomes" id="UP000051660"/>
    </source>
</evidence>
<dbReference type="RefSeq" id="WP_057856707.1">
    <property type="nucleotide sequence ID" value="NZ_LLYB01000041.1"/>
</dbReference>
<feature type="signal peptide" evidence="1">
    <location>
        <begin position="1"/>
        <end position="26"/>
    </location>
</feature>
<feature type="chain" id="PRO_5006444882" description="Beta-lactamase-related domain-containing protein" evidence="1">
    <location>
        <begin position="27"/>
        <end position="519"/>
    </location>
</feature>
<organism evidence="3 4">
    <name type="scientific">Bradyrhizobium lablabi</name>
    <dbReference type="NCBI Taxonomy" id="722472"/>
    <lineage>
        <taxon>Bacteria</taxon>
        <taxon>Pseudomonadati</taxon>
        <taxon>Pseudomonadota</taxon>
        <taxon>Alphaproteobacteria</taxon>
        <taxon>Hyphomicrobiales</taxon>
        <taxon>Nitrobacteraceae</taxon>
        <taxon>Bradyrhizobium</taxon>
    </lineage>
</organism>
<gene>
    <name evidence="3" type="ORF">CQ14_30170</name>
</gene>
<dbReference type="InterPro" id="IPR012338">
    <property type="entry name" value="Beta-lactam/transpept-like"/>
</dbReference>
<dbReference type="PANTHER" id="PTHR43283">
    <property type="entry name" value="BETA-LACTAMASE-RELATED"/>
    <property type="match status" value="1"/>
</dbReference>
<accession>A0A0R3N401</accession>
<keyword evidence="1" id="KW-0732">Signal</keyword>
<reference evidence="3 4" key="1">
    <citation type="submission" date="2014-03" db="EMBL/GenBank/DDBJ databases">
        <title>Bradyrhizobium valentinum sp. nov., isolated from effective nodules of Lupinus mariae-josephae, a lupine endemic of basic-lime soils in Eastern Spain.</title>
        <authorList>
            <person name="Duran D."/>
            <person name="Rey L."/>
            <person name="Navarro A."/>
            <person name="Busquets A."/>
            <person name="Imperial J."/>
            <person name="Ruiz-Argueso T."/>
        </authorList>
    </citation>
    <scope>NUCLEOTIDE SEQUENCE [LARGE SCALE GENOMIC DNA]</scope>
    <source>
        <strain evidence="3 4">CCBAU 23086</strain>
    </source>
</reference>
<evidence type="ECO:0000313" key="3">
    <source>
        <dbReference type="EMBL" id="KRR26923.1"/>
    </source>
</evidence>
<dbReference type="InterPro" id="IPR001466">
    <property type="entry name" value="Beta-lactam-related"/>
</dbReference>
<comment type="caution">
    <text evidence="3">The sequence shown here is derived from an EMBL/GenBank/DDBJ whole genome shotgun (WGS) entry which is preliminary data.</text>
</comment>
<evidence type="ECO:0000259" key="2">
    <source>
        <dbReference type="Pfam" id="PF00144"/>
    </source>
</evidence>
<dbReference type="EMBL" id="LLYB01000041">
    <property type="protein sequence ID" value="KRR26923.1"/>
    <property type="molecule type" value="Genomic_DNA"/>
</dbReference>